<sequence>MEFLRSENTNFSREWALNIRGKLFTISTPQVMGIVNCTPDSFYASSRKSSIDSQKSLIDLHVENGATWLDIGGYSTRPGAEHISETDEIERIKQAVSYALEKYSTVKISVDTFQSEVANYVLEQGVHLINDISGGLINEELFSIIASHEVPYVLMHMRGTPQNMTQLNSYENMLQEILIELGIQVEKARKAGIKDIIIDPGFGFAKNSEQNLELFSRLEAFQLFDSPILIGISRKSLISKTLGIDSFDSLNGTTVLNTLALEKGANILRVHDVKEAVETVKLWSKIKGIPSPE</sequence>
<dbReference type="PROSITE" id="PS50972">
    <property type="entry name" value="PTERIN_BINDING"/>
    <property type="match status" value="1"/>
</dbReference>
<dbReference type="PANTHER" id="PTHR20941">
    <property type="entry name" value="FOLATE SYNTHESIS PROTEINS"/>
    <property type="match status" value="1"/>
</dbReference>
<dbReference type="Gene3D" id="3.20.20.20">
    <property type="entry name" value="Dihydropteroate synthase-like"/>
    <property type="match status" value="1"/>
</dbReference>
<evidence type="ECO:0000256" key="4">
    <source>
        <dbReference type="ARBA" id="ARBA00012458"/>
    </source>
</evidence>
<dbReference type="SUPFAM" id="SSF51717">
    <property type="entry name" value="Dihydropteroate synthetase-like"/>
    <property type="match status" value="1"/>
</dbReference>
<comment type="cofactor">
    <cofactor evidence="2">
        <name>Mg(2+)</name>
        <dbReference type="ChEBI" id="CHEBI:18420"/>
    </cofactor>
</comment>
<evidence type="ECO:0000259" key="9">
    <source>
        <dbReference type="PROSITE" id="PS50972"/>
    </source>
</evidence>
<keyword evidence="7" id="KW-0460">Magnesium</keyword>
<dbReference type="EMBL" id="CP002542">
    <property type="protein sequence ID" value="AEA45140.1"/>
    <property type="molecule type" value="Genomic_DNA"/>
</dbReference>
<accession>F2I9F9</accession>
<dbReference type="RefSeq" id="WP_013687907.1">
    <property type="nucleotide sequence ID" value="NC_015321.1"/>
</dbReference>
<dbReference type="KEGG" id="fte:Fluta_3166"/>
<dbReference type="InterPro" id="IPR006390">
    <property type="entry name" value="DHP_synth_dom"/>
</dbReference>
<dbReference type="eggNOG" id="COG0294">
    <property type="taxonomic scope" value="Bacteria"/>
</dbReference>
<reference evidence="10 11" key="1">
    <citation type="journal article" date="2011" name="Stand. Genomic Sci.">
        <title>Complete genome sequence of the gliding freshwater bacterium Fluviicola taffensis type strain (RW262).</title>
        <authorList>
            <person name="Woyke T."/>
            <person name="Chertkov O."/>
            <person name="Lapidus A."/>
            <person name="Nolan M."/>
            <person name="Lucas S."/>
            <person name="Del Rio T.G."/>
            <person name="Tice H."/>
            <person name="Cheng J.F."/>
            <person name="Tapia R."/>
            <person name="Han C."/>
            <person name="Goodwin L."/>
            <person name="Pitluck S."/>
            <person name="Liolios K."/>
            <person name="Pagani I."/>
            <person name="Ivanova N."/>
            <person name="Huntemann M."/>
            <person name="Mavromatis K."/>
            <person name="Mikhailova N."/>
            <person name="Pati A."/>
            <person name="Chen A."/>
            <person name="Palaniappan K."/>
            <person name="Land M."/>
            <person name="Hauser L."/>
            <person name="Brambilla E.M."/>
            <person name="Rohde M."/>
            <person name="Mwirichia R."/>
            <person name="Sikorski J."/>
            <person name="Tindall B.J."/>
            <person name="Goker M."/>
            <person name="Bristow J."/>
            <person name="Eisen J.A."/>
            <person name="Markowitz V."/>
            <person name="Hugenholtz P."/>
            <person name="Klenk H.P."/>
            <person name="Kyrpides N.C."/>
        </authorList>
    </citation>
    <scope>NUCLEOTIDE SEQUENCE [LARGE SCALE GENOMIC DNA]</scope>
    <source>
        <strain evidence="11">DSM 16823 / RW262 / RW262</strain>
    </source>
</reference>
<evidence type="ECO:0000256" key="8">
    <source>
        <dbReference type="ARBA" id="ARBA00022909"/>
    </source>
</evidence>
<proteinExistence type="predicted"/>
<keyword evidence="6" id="KW-0479">Metal-binding</keyword>
<evidence type="ECO:0000256" key="2">
    <source>
        <dbReference type="ARBA" id="ARBA00001946"/>
    </source>
</evidence>
<organism evidence="10 11">
    <name type="scientific">Fluviicola taffensis (strain DSM 16823 / NCIMB 13979 / RW262)</name>
    <dbReference type="NCBI Taxonomy" id="755732"/>
    <lineage>
        <taxon>Bacteria</taxon>
        <taxon>Pseudomonadati</taxon>
        <taxon>Bacteroidota</taxon>
        <taxon>Flavobacteriia</taxon>
        <taxon>Flavobacteriales</taxon>
        <taxon>Crocinitomicaceae</taxon>
        <taxon>Fluviicola</taxon>
    </lineage>
</organism>
<evidence type="ECO:0000256" key="1">
    <source>
        <dbReference type="ARBA" id="ARBA00000012"/>
    </source>
</evidence>
<evidence type="ECO:0000256" key="6">
    <source>
        <dbReference type="ARBA" id="ARBA00022723"/>
    </source>
</evidence>
<dbReference type="STRING" id="755732.Fluta_3166"/>
<keyword evidence="11" id="KW-1185">Reference proteome</keyword>
<evidence type="ECO:0000313" key="10">
    <source>
        <dbReference type="EMBL" id="AEA45140.1"/>
    </source>
</evidence>
<dbReference type="OrthoDB" id="9811744at2"/>
<dbReference type="CDD" id="cd00739">
    <property type="entry name" value="DHPS"/>
    <property type="match status" value="1"/>
</dbReference>
<dbReference type="GO" id="GO:0046656">
    <property type="term" value="P:folic acid biosynthetic process"/>
    <property type="evidence" value="ECO:0007669"/>
    <property type="project" value="UniProtKB-KW"/>
</dbReference>
<reference evidence="11" key="2">
    <citation type="submission" date="2011-02" db="EMBL/GenBank/DDBJ databases">
        <title>The complete genome of Fluviicola taffensis DSM 16823.</title>
        <authorList>
            <consortium name="US DOE Joint Genome Institute (JGI-PGF)"/>
            <person name="Lucas S."/>
            <person name="Copeland A."/>
            <person name="Lapidus A."/>
            <person name="Bruce D."/>
            <person name="Goodwin L."/>
            <person name="Pitluck S."/>
            <person name="Kyrpides N."/>
            <person name="Mavromatis K."/>
            <person name="Ivanova N."/>
            <person name="Mikhailova N."/>
            <person name="Pagani I."/>
            <person name="Chertkov O."/>
            <person name="Detter J.C."/>
            <person name="Han C."/>
            <person name="Tapia R."/>
            <person name="Land M."/>
            <person name="Hauser L."/>
            <person name="Markowitz V."/>
            <person name="Cheng J.-F."/>
            <person name="Hugenholtz P."/>
            <person name="Woyke T."/>
            <person name="Wu D."/>
            <person name="Tindall B."/>
            <person name="Pomrenke H.G."/>
            <person name="Brambilla E."/>
            <person name="Klenk H.-P."/>
            <person name="Eisen J.A."/>
        </authorList>
    </citation>
    <scope>NUCLEOTIDE SEQUENCE [LARGE SCALE GENOMIC DNA]</scope>
    <source>
        <strain evidence="11">DSM 16823 / RW262 / RW262</strain>
    </source>
</reference>
<dbReference type="PANTHER" id="PTHR20941:SF1">
    <property type="entry name" value="FOLIC ACID SYNTHESIS PROTEIN FOL1"/>
    <property type="match status" value="1"/>
</dbReference>
<comment type="pathway">
    <text evidence="3">Cofactor biosynthesis; tetrahydrofolate biosynthesis; 7,8-dihydrofolate from 2-amino-4-hydroxy-6-hydroxymethyl-7,8-dihydropteridine diphosphate and 4-aminobenzoate: step 1/2.</text>
</comment>
<name>F2I9F9_FLUTR</name>
<evidence type="ECO:0000256" key="7">
    <source>
        <dbReference type="ARBA" id="ARBA00022842"/>
    </source>
</evidence>
<dbReference type="InterPro" id="IPR011005">
    <property type="entry name" value="Dihydropteroate_synth-like_sf"/>
</dbReference>
<dbReference type="Proteomes" id="UP000007463">
    <property type="component" value="Chromosome"/>
</dbReference>
<dbReference type="GO" id="GO:0046654">
    <property type="term" value="P:tetrahydrofolate biosynthetic process"/>
    <property type="evidence" value="ECO:0007669"/>
    <property type="project" value="TreeGrafter"/>
</dbReference>
<evidence type="ECO:0000256" key="3">
    <source>
        <dbReference type="ARBA" id="ARBA00004763"/>
    </source>
</evidence>
<keyword evidence="8" id="KW-0289">Folate biosynthesis</keyword>
<comment type="catalytic activity">
    <reaction evidence="1">
        <text>(7,8-dihydropterin-6-yl)methyl diphosphate + 4-aminobenzoate = 7,8-dihydropteroate + diphosphate</text>
        <dbReference type="Rhea" id="RHEA:19949"/>
        <dbReference type="ChEBI" id="CHEBI:17836"/>
        <dbReference type="ChEBI" id="CHEBI:17839"/>
        <dbReference type="ChEBI" id="CHEBI:33019"/>
        <dbReference type="ChEBI" id="CHEBI:72950"/>
        <dbReference type="EC" id="2.5.1.15"/>
    </reaction>
</comment>
<dbReference type="Pfam" id="PF00809">
    <property type="entry name" value="Pterin_bind"/>
    <property type="match status" value="1"/>
</dbReference>
<gene>
    <name evidence="10" type="ordered locus">Fluta_3166</name>
</gene>
<evidence type="ECO:0000313" key="11">
    <source>
        <dbReference type="Proteomes" id="UP000007463"/>
    </source>
</evidence>
<feature type="domain" description="Pterin-binding" evidence="9">
    <location>
        <begin position="29"/>
        <end position="281"/>
    </location>
</feature>
<protein>
    <recommendedName>
        <fullName evidence="4">dihydropteroate synthase</fullName>
        <ecNumber evidence="4">2.5.1.15</ecNumber>
    </recommendedName>
</protein>
<keyword evidence="5 10" id="KW-0808">Transferase</keyword>
<evidence type="ECO:0000256" key="5">
    <source>
        <dbReference type="ARBA" id="ARBA00022679"/>
    </source>
</evidence>
<dbReference type="NCBIfam" id="TIGR01496">
    <property type="entry name" value="DHPS"/>
    <property type="match status" value="1"/>
</dbReference>
<dbReference type="InterPro" id="IPR000489">
    <property type="entry name" value="Pterin-binding_dom"/>
</dbReference>
<dbReference type="AlphaFoldDB" id="F2I9F9"/>
<dbReference type="EC" id="2.5.1.15" evidence="4"/>
<dbReference type="GO" id="GO:0046872">
    <property type="term" value="F:metal ion binding"/>
    <property type="evidence" value="ECO:0007669"/>
    <property type="project" value="UniProtKB-KW"/>
</dbReference>
<dbReference type="InterPro" id="IPR045031">
    <property type="entry name" value="DHP_synth-like"/>
</dbReference>
<dbReference type="HOGENOM" id="CLU_008023_0_2_10"/>
<dbReference type="GO" id="GO:0005829">
    <property type="term" value="C:cytosol"/>
    <property type="evidence" value="ECO:0007669"/>
    <property type="project" value="TreeGrafter"/>
</dbReference>
<dbReference type="GO" id="GO:0004156">
    <property type="term" value="F:dihydropteroate synthase activity"/>
    <property type="evidence" value="ECO:0007669"/>
    <property type="project" value="UniProtKB-EC"/>
</dbReference>